<sequence length="860" mass="99381">MKKTKSFKILSWMILLSLALGVFISYFFVFVNALFISEIGTSQLPLAYVISGIGGICITYIFNKTEKRWGFAKSSSIFCLFFALVMCALWYMYTEGLYYSYLIFFAYAWFWISINFTSLVFWKLPSNLFDLSENKKYNSIISTGEVISAIIAYLSVPALLNLESFTRDKLLLISFIGISLFAAITFYLGDKIEKKPQEKKNLPKESNDHKQKQVIKEPYFQFIFYAVFLAVIIQLLIDFSLMEVSANLMTDPDELAKYFAFLFGGMRLLELILKSFVSKFLVREYGVFISLSTMIFALALIAIIGISSLFIGYIGMILIVASLSKVFERSLYRAIYAPTINVLYQAYPIAKRTTTQNYADGYGKTLGQFVAALFIYGIASITSFEKKIFILLLSILVILAIWYLISKKLIYYYKIELSNILDSLGSYQIDSKKNKLKELEEHNANKINPLDSENKKLGPTKINRLEEIKLSIASLTHLESVFWGKPFQKINSNELFESKKNKQVLDNQMLQKTEALIYSLWESDHQNLMKLREALIPNSSSLDRRESPFLKLVELLIHTIILTKDPKFNFYNFQKKIKSIDFLYSAVIQNLSVKKVKILSNQDYFYLLEERIQKYTYLLMCYQDLQKSSSQLSELLLFEATSVKSNILLSLAFQHDPEILNRIITMLNKADKSQEVIALELLELVLKEQEKKWILPIFKEEKYDKVLQKLSKDFPQVSLSKEKRLLSMLGNQITNLSGLVKSQVLSTLMESFPSKINRELENTFKKHVDVQQLNLKLPCRNENSKPKSDHKISLSEGTVEQDFSNRLEREAQPLSYRIPLESYYWTTQIKQLNDDIESGAVLKQVYKTLYQAVFPLNHLN</sequence>
<evidence type="ECO:0000313" key="3">
    <source>
        <dbReference type="Proteomes" id="UP000635885"/>
    </source>
</evidence>
<keyword evidence="1" id="KW-0472">Membrane</keyword>
<keyword evidence="1" id="KW-1133">Transmembrane helix</keyword>
<feature type="transmembrane region" description="Helical" evidence="1">
    <location>
        <begin position="219"/>
        <end position="237"/>
    </location>
</feature>
<accession>A0ABQ1MIC3</accession>
<feature type="transmembrane region" description="Helical" evidence="1">
    <location>
        <begin position="257"/>
        <end position="273"/>
    </location>
</feature>
<feature type="transmembrane region" description="Helical" evidence="1">
    <location>
        <begin position="388"/>
        <end position="405"/>
    </location>
</feature>
<name>A0ABQ1MIC3_9BACT</name>
<dbReference type="RefSeq" id="WP_188441528.1">
    <property type="nucleotide sequence ID" value="NZ_BMFD01000004.1"/>
</dbReference>
<gene>
    <name evidence="2" type="ORF">GCM10010993_15980</name>
</gene>
<dbReference type="SUPFAM" id="SSF103473">
    <property type="entry name" value="MFS general substrate transporter"/>
    <property type="match status" value="1"/>
</dbReference>
<feature type="transmembrane region" description="Helical" evidence="1">
    <location>
        <begin position="170"/>
        <end position="189"/>
    </location>
</feature>
<comment type="caution">
    <text evidence="2">The sequence shown here is derived from an EMBL/GenBank/DDBJ whole genome shotgun (WGS) entry which is preliminary data.</text>
</comment>
<feature type="transmembrane region" description="Helical" evidence="1">
    <location>
        <begin position="74"/>
        <end position="93"/>
    </location>
</feature>
<dbReference type="Gene3D" id="1.20.1250.20">
    <property type="entry name" value="MFS general substrate transporter like domains"/>
    <property type="match status" value="1"/>
</dbReference>
<feature type="transmembrane region" description="Helical" evidence="1">
    <location>
        <begin position="12"/>
        <end position="36"/>
    </location>
</feature>
<evidence type="ECO:0000256" key="1">
    <source>
        <dbReference type="SAM" id="Phobius"/>
    </source>
</evidence>
<dbReference type="EMBL" id="BMFD01000004">
    <property type="protein sequence ID" value="GGC37878.1"/>
    <property type="molecule type" value="Genomic_DNA"/>
</dbReference>
<protein>
    <recommendedName>
        <fullName evidence="4">ATP/ADP translocase</fullName>
    </recommendedName>
</protein>
<keyword evidence="1" id="KW-0812">Transmembrane</keyword>
<organism evidence="2 3">
    <name type="scientific">Belliella aquatica</name>
    <dbReference type="NCBI Taxonomy" id="1323734"/>
    <lineage>
        <taxon>Bacteria</taxon>
        <taxon>Pseudomonadati</taxon>
        <taxon>Bacteroidota</taxon>
        <taxon>Cytophagia</taxon>
        <taxon>Cytophagales</taxon>
        <taxon>Cyclobacteriaceae</taxon>
        <taxon>Belliella</taxon>
    </lineage>
</organism>
<evidence type="ECO:0008006" key="4">
    <source>
        <dbReference type="Google" id="ProtNLM"/>
    </source>
</evidence>
<reference evidence="3" key="1">
    <citation type="journal article" date="2019" name="Int. J. Syst. Evol. Microbiol.">
        <title>The Global Catalogue of Microorganisms (GCM) 10K type strain sequencing project: providing services to taxonomists for standard genome sequencing and annotation.</title>
        <authorList>
            <consortium name="The Broad Institute Genomics Platform"/>
            <consortium name="The Broad Institute Genome Sequencing Center for Infectious Disease"/>
            <person name="Wu L."/>
            <person name="Ma J."/>
        </authorList>
    </citation>
    <scope>NUCLEOTIDE SEQUENCE [LARGE SCALE GENOMIC DNA]</scope>
    <source>
        <strain evidence="3">CGMCC 1.12479</strain>
    </source>
</reference>
<feature type="transmembrane region" description="Helical" evidence="1">
    <location>
        <begin position="361"/>
        <end position="382"/>
    </location>
</feature>
<feature type="transmembrane region" description="Helical" evidence="1">
    <location>
        <begin position="42"/>
        <end position="62"/>
    </location>
</feature>
<keyword evidence="3" id="KW-1185">Reference proteome</keyword>
<dbReference type="InterPro" id="IPR036259">
    <property type="entry name" value="MFS_trans_sf"/>
</dbReference>
<proteinExistence type="predicted"/>
<dbReference type="Proteomes" id="UP000635885">
    <property type="component" value="Unassembled WGS sequence"/>
</dbReference>
<feature type="transmembrane region" description="Helical" evidence="1">
    <location>
        <begin position="99"/>
        <end position="125"/>
    </location>
</feature>
<evidence type="ECO:0000313" key="2">
    <source>
        <dbReference type="EMBL" id="GGC37878.1"/>
    </source>
</evidence>
<feature type="transmembrane region" description="Helical" evidence="1">
    <location>
        <begin position="137"/>
        <end position="158"/>
    </location>
</feature>